<evidence type="ECO:0000256" key="4">
    <source>
        <dbReference type="ARBA" id="ARBA00022792"/>
    </source>
</evidence>
<accession>A0ABP1G4K4</accession>
<keyword evidence="6" id="KW-0496">Mitochondrion</keyword>
<keyword evidence="5" id="KW-1133">Transmembrane helix</keyword>
<dbReference type="PANTHER" id="PTHR14110:SF0">
    <property type="entry name" value="MITOCHONDRIAL IMPORT INNER MEMBRANE TRANSLOCASE SUBUNIT TIM22"/>
    <property type="match status" value="1"/>
</dbReference>
<sequence>MGSALGVAFGIFMGAMDSAGSGMDMSGAAASAEKQTTREVLKQMVKSTGQRSLSYAKGFGAVGALYAGSECVIEKMRAKHDIYNAVYAGCTAGGVLASSGGPKAMCVGCVTFAAFSAFIDRMLDHD</sequence>
<name>A0ABP1G4K4_9CHLO</name>
<comment type="subcellular location">
    <subcellularLocation>
        <location evidence="1">Mitochondrion inner membrane</location>
        <topology evidence="1">Multi-pass membrane protein</topology>
    </subcellularLocation>
</comment>
<evidence type="ECO:0000256" key="2">
    <source>
        <dbReference type="ARBA" id="ARBA00008444"/>
    </source>
</evidence>
<organism evidence="8 9">
    <name type="scientific">Coccomyxa viridis</name>
    <dbReference type="NCBI Taxonomy" id="1274662"/>
    <lineage>
        <taxon>Eukaryota</taxon>
        <taxon>Viridiplantae</taxon>
        <taxon>Chlorophyta</taxon>
        <taxon>core chlorophytes</taxon>
        <taxon>Trebouxiophyceae</taxon>
        <taxon>Trebouxiophyceae incertae sedis</taxon>
        <taxon>Coccomyxaceae</taxon>
        <taxon>Coccomyxa</taxon>
    </lineage>
</organism>
<reference evidence="8 9" key="1">
    <citation type="submission" date="2024-06" db="EMBL/GenBank/DDBJ databases">
        <authorList>
            <person name="Kraege A."/>
            <person name="Thomma B."/>
        </authorList>
    </citation>
    <scope>NUCLEOTIDE SEQUENCE [LARGE SCALE GENOMIC DNA]</scope>
</reference>
<dbReference type="EMBL" id="CAXHTA020000012">
    <property type="protein sequence ID" value="CAL5225373.1"/>
    <property type="molecule type" value="Genomic_DNA"/>
</dbReference>
<keyword evidence="7" id="KW-0472">Membrane</keyword>
<keyword evidence="9" id="KW-1185">Reference proteome</keyword>
<proteinExistence type="inferred from homology"/>
<protein>
    <submittedName>
        <fullName evidence="8">G8178 protein</fullName>
    </submittedName>
</protein>
<evidence type="ECO:0000256" key="3">
    <source>
        <dbReference type="ARBA" id="ARBA00022692"/>
    </source>
</evidence>
<dbReference type="Pfam" id="PF02466">
    <property type="entry name" value="Tim17"/>
    <property type="match status" value="1"/>
</dbReference>
<comment type="similarity">
    <text evidence="2">Belongs to the Tim17/Tim22/Tim23 family.</text>
</comment>
<evidence type="ECO:0000256" key="1">
    <source>
        <dbReference type="ARBA" id="ARBA00004448"/>
    </source>
</evidence>
<comment type="caution">
    <text evidence="8">The sequence shown here is derived from an EMBL/GenBank/DDBJ whole genome shotgun (WGS) entry which is preliminary data.</text>
</comment>
<evidence type="ECO:0000313" key="8">
    <source>
        <dbReference type="EMBL" id="CAL5225373.1"/>
    </source>
</evidence>
<dbReference type="Proteomes" id="UP001497392">
    <property type="component" value="Unassembled WGS sequence"/>
</dbReference>
<evidence type="ECO:0000313" key="9">
    <source>
        <dbReference type="Proteomes" id="UP001497392"/>
    </source>
</evidence>
<keyword evidence="3" id="KW-0812">Transmembrane</keyword>
<dbReference type="PANTHER" id="PTHR14110">
    <property type="entry name" value="MITOCHONDRIAL IMPORT INNER MEMBRANE TRANSLOCASE SUBUNIT TIM22"/>
    <property type="match status" value="1"/>
</dbReference>
<keyword evidence="4" id="KW-0999">Mitochondrion inner membrane</keyword>
<gene>
    <name evidence="8" type="primary">g8178</name>
    <name evidence="8" type="ORF">VP750_LOCUS7032</name>
</gene>
<evidence type="ECO:0000256" key="5">
    <source>
        <dbReference type="ARBA" id="ARBA00022989"/>
    </source>
</evidence>
<evidence type="ECO:0000256" key="7">
    <source>
        <dbReference type="ARBA" id="ARBA00023136"/>
    </source>
</evidence>
<dbReference type="InterPro" id="IPR039175">
    <property type="entry name" value="TIM22"/>
</dbReference>
<evidence type="ECO:0000256" key="6">
    <source>
        <dbReference type="ARBA" id="ARBA00023128"/>
    </source>
</evidence>